<name>A0A1T5LBI1_9FIRM</name>
<dbReference type="EC" id="2.6.1.-" evidence="1"/>
<comment type="similarity">
    <text evidence="1">Belongs to the class-I pyridoxal-phosphate-dependent aminotransferase family.</text>
</comment>
<dbReference type="PANTHER" id="PTHR43510">
    <property type="entry name" value="AMINOTRANSFERASE FUNCTION, HYPOTHETICAL (EUROFUNG)"/>
    <property type="match status" value="1"/>
</dbReference>
<keyword evidence="1 3" id="KW-0808">Transferase</keyword>
<dbReference type="InterPro" id="IPR015424">
    <property type="entry name" value="PyrdxlP-dep_Trfase"/>
</dbReference>
<evidence type="ECO:0000256" key="1">
    <source>
        <dbReference type="RuleBase" id="RU000481"/>
    </source>
</evidence>
<dbReference type="Pfam" id="PF00155">
    <property type="entry name" value="Aminotran_1_2"/>
    <property type="match status" value="1"/>
</dbReference>
<dbReference type="OrthoDB" id="9802328at2"/>
<dbReference type="GO" id="GO:0030170">
    <property type="term" value="F:pyridoxal phosphate binding"/>
    <property type="evidence" value="ECO:0007669"/>
    <property type="project" value="InterPro"/>
</dbReference>
<dbReference type="InterPro" id="IPR004838">
    <property type="entry name" value="NHTrfase_class1_PyrdxlP-BS"/>
</dbReference>
<evidence type="ECO:0000313" key="4">
    <source>
        <dbReference type="Proteomes" id="UP000190285"/>
    </source>
</evidence>
<dbReference type="EMBL" id="FUZT01000006">
    <property type="protein sequence ID" value="SKC73254.1"/>
    <property type="molecule type" value="Genomic_DNA"/>
</dbReference>
<keyword evidence="1 3" id="KW-0032">Aminotransferase</keyword>
<dbReference type="Gene3D" id="3.40.640.10">
    <property type="entry name" value="Type I PLP-dependent aspartate aminotransferase-like (Major domain)"/>
    <property type="match status" value="1"/>
</dbReference>
<dbReference type="NCBIfam" id="NF005593">
    <property type="entry name" value="PRK07324.1"/>
    <property type="match status" value="1"/>
</dbReference>
<feature type="domain" description="Aminotransferase class I/classII large" evidence="2">
    <location>
        <begin position="52"/>
        <end position="366"/>
    </location>
</feature>
<reference evidence="3 4" key="1">
    <citation type="submission" date="2017-02" db="EMBL/GenBank/DDBJ databases">
        <authorList>
            <person name="Peterson S.W."/>
        </authorList>
    </citation>
    <scope>NUCLEOTIDE SEQUENCE [LARGE SCALE GENOMIC DNA]</scope>
    <source>
        <strain evidence="3 4">M1</strain>
    </source>
</reference>
<dbReference type="STRING" id="36842.SAMN02194393_02705"/>
<dbReference type="Gene3D" id="3.90.1150.10">
    <property type="entry name" value="Aspartate Aminotransferase, domain 1"/>
    <property type="match status" value="1"/>
</dbReference>
<dbReference type="Proteomes" id="UP000190285">
    <property type="component" value="Unassembled WGS sequence"/>
</dbReference>
<keyword evidence="4" id="KW-1185">Reference proteome</keyword>
<accession>A0A1T5LBI1</accession>
<comment type="cofactor">
    <cofactor evidence="1">
        <name>pyridoxal 5'-phosphate</name>
        <dbReference type="ChEBI" id="CHEBI:597326"/>
    </cofactor>
</comment>
<gene>
    <name evidence="3" type="ORF">SAMN02194393_02705</name>
</gene>
<dbReference type="InterPro" id="IPR004839">
    <property type="entry name" value="Aminotransferase_I/II_large"/>
</dbReference>
<dbReference type="PANTHER" id="PTHR43510:SF1">
    <property type="entry name" value="AMINOTRANSFERASE FUNCTION, HYPOTHETICAL (EUROFUNG)"/>
    <property type="match status" value="1"/>
</dbReference>
<dbReference type="InterPro" id="IPR015421">
    <property type="entry name" value="PyrdxlP-dep_Trfase_major"/>
</dbReference>
<dbReference type="CDD" id="cd00609">
    <property type="entry name" value="AAT_like"/>
    <property type="match status" value="1"/>
</dbReference>
<dbReference type="GO" id="GO:0008483">
    <property type="term" value="F:transaminase activity"/>
    <property type="evidence" value="ECO:0007669"/>
    <property type="project" value="UniProtKB-KW"/>
</dbReference>
<protein>
    <recommendedName>
        <fullName evidence="1">Aminotransferase</fullName>
        <ecNumber evidence="1">2.6.1.-</ecNumber>
    </recommendedName>
</protein>
<dbReference type="SUPFAM" id="SSF53383">
    <property type="entry name" value="PLP-dependent transferases"/>
    <property type="match status" value="1"/>
</dbReference>
<dbReference type="AlphaFoldDB" id="A0A1T5LBI1"/>
<proteinExistence type="inferred from homology"/>
<sequence>MKIKPFKVEQWMNEFENDAIYNIAETCVHSITLNELMEMSGENPEEYWQKISDIRLTYGHIEGSPEFKKGVCKLYKNMKEENILSTHGAIGANHLVLYSLVESTDRVVSVLPTYQQHYSIPESFGADVQILRLRSENNFLPDLNELRALVNSNTKIININNPNNPSGSLMPEEMLREIVEIARGVDAYILCDEVYRGLNQEEHYTKSIADLYEKGISVSSMSKVFSLAGLRMGWIASPSKEVMQKCFEHRDYNMISCGILDEIFSALALKNADKILERNQTIIRKNLAILDKWISEQPYISYIKPKAGTTALLYYDFDIPSRDLCVSLMKEKGVILTPGSCFELEKCVRIGYACEIKELEEGLEKLAEFLKTLE</sequence>
<dbReference type="RefSeq" id="WP_079492266.1">
    <property type="nucleotide sequence ID" value="NZ_FUZT01000006.1"/>
</dbReference>
<organism evidence="3 4">
    <name type="scientific">Maledivibacter halophilus</name>
    <dbReference type="NCBI Taxonomy" id="36842"/>
    <lineage>
        <taxon>Bacteria</taxon>
        <taxon>Bacillati</taxon>
        <taxon>Bacillota</taxon>
        <taxon>Clostridia</taxon>
        <taxon>Peptostreptococcales</taxon>
        <taxon>Caminicellaceae</taxon>
        <taxon>Maledivibacter</taxon>
    </lineage>
</organism>
<dbReference type="InterPro" id="IPR015422">
    <property type="entry name" value="PyrdxlP-dep_Trfase_small"/>
</dbReference>
<evidence type="ECO:0000313" key="3">
    <source>
        <dbReference type="EMBL" id="SKC73254.1"/>
    </source>
</evidence>
<evidence type="ECO:0000259" key="2">
    <source>
        <dbReference type="Pfam" id="PF00155"/>
    </source>
</evidence>
<dbReference type="PROSITE" id="PS00105">
    <property type="entry name" value="AA_TRANSFER_CLASS_1"/>
    <property type="match status" value="1"/>
</dbReference>